<sequence>MFFKCSSYYYNVIKKASEAKMASDVSPRITVSISLSNVAGALQSSKGITLNCQSSCPVVKAVFSLSSYWISTCQYPLFKSNVENHWFPSKHPGCRLSVVEDNCPLY</sequence>
<gene>
    <name evidence="1" type="ORF">AVEN_230698_1</name>
</gene>
<reference evidence="1 2" key="1">
    <citation type="journal article" date="2019" name="Sci. Rep.">
        <title>Orb-weaving spider Araneus ventricosus genome elucidates the spidroin gene catalogue.</title>
        <authorList>
            <person name="Kono N."/>
            <person name="Nakamura H."/>
            <person name="Ohtoshi R."/>
            <person name="Moran D.A.P."/>
            <person name="Shinohara A."/>
            <person name="Yoshida Y."/>
            <person name="Fujiwara M."/>
            <person name="Mori M."/>
            <person name="Tomita M."/>
            <person name="Arakawa K."/>
        </authorList>
    </citation>
    <scope>NUCLEOTIDE SEQUENCE [LARGE SCALE GENOMIC DNA]</scope>
</reference>
<dbReference type="AlphaFoldDB" id="A0A4Y2A2S8"/>
<keyword evidence="2" id="KW-1185">Reference proteome</keyword>
<dbReference type="OrthoDB" id="5912235at2759"/>
<evidence type="ECO:0000313" key="1">
    <source>
        <dbReference type="EMBL" id="GBL73709.1"/>
    </source>
</evidence>
<evidence type="ECO:0000313" key="2">
    <source>
        <dbReference type="Proteomes" id="UP000499080"/>
    </source>
</evidence>
<dbReference type="Proteomes" id="UP000499080">
    <property type="component" value="Unassembled WGS sequence"/>
</dbReference>
<comment type="caution">
    <text evidence="1">The sequence shown here is derived from an EMBL/GenBank/DDBJ whole genome shotgun (WGS) entry which is preliminary data.</text>
</comment>
<proteinExistence type="predicted"/>
<dbReference type="EMBL" id="BGPR01000004">
    <property type="protein sequence ID" value="GBL73709.1"/>
    <property type="molecule type" value="Genomic_DNA"/>
</dbReference>
<protein>
    <submittedName>
        <fullName evidence="1">Uncharacterized protein</fullName>
    </submittedName>
</protein>
<organism evidence="1 2">
    <name type="scientific">Araneus ventricosus</name>
    <name type="common">Orbweaver spider</name>
    <name type="synonym">Epeira ventricosa</name>
    <dbReference type="NCBI Taxonomy" id="182803"/>
    <lineage>
        <taxon>Eukaryota</taxon>
        <taxon>Metazoa</taxon>
        <taxon>Ecdysozoa</taxon>
        <taxon>Arthropoda</taxon>
        <taxon>Chelicerata</taxon>
        <taxon>Arachnida</taxon>
        <taxon>Araneae</taxon>
        <taxon>Araneomorphae</taxon>
        <taxon>Entelegynae</taxon>
        <taxon>Araneoidea</taxon>
        <taxon>Araneidae</taxon>
        <taxon>Araneus</taxon>
    </lineage>
</organism>
<name>A0A4Y2A2S8_ARAVE</name>
<accession>A0A4Y2A2S8</accession>